<dbReference type="Proteomes" id="UP001454036">
    <property type="component" value="Unassembled WGS sequence"/>
</dbReference>
<accession>A0AAV3P705</accession>
<evidence type="ECO:0000313" key="1">
    <source>
        <dbReference type="EMBL" id="GAA0147457.1"/>
    </source>
</evidence>
<name>A0AAV3P705_LITER</name>
<evidence type="ECO:0000313" key="2">
    <source>
        <dbReference type="Proteomes" id="UP001454036"/>
    </source>
</evidence>
<comment type="caution">
    <text evidence="1">The sequence shown here is derived from an EMBL/GenBank/DDBJ whole genome shotgun (WGS) entry which is preliminary data.</text>
</comment>
<proteinExistence type="predicted"/>
<reference evidence="1 2" key="1">
    <citation type="submission" date="2024-01" db="EMBL/GenBank/DDBJ databases">
        <title>The complete chloroplast genome sequence of Lithospermum erythrorhizon: insights into the phylogenetic relationship among Boraginaceae species and the maternal lineages of purple gromwells.</title>
        <authorList>
            <person name="Okada T."/>
            <person name="Watanabe K."/>
        </authorList>
    </citation>
    <scope>NUCLEOTIDE SEQUENCE [LARGE SCALE GENOMIC DNA]</scope>
</reference>
<keyword evidence="2" id="KW-1185">Reference proteome</keyword>
<protein>
    <submittedName>
        <fullName evidence="1">Uncharacterized protein</fullName>
    </submittedName>
</protein>
<sequence>MSQTPTFESIKSATFRCSKPATTGVYEFACLSVAGFRPLSGCEEVTIGEVSSLKSLGYLAVRGANNAPSLLTEKRCVEILRAPKSEAPLTFRFS</sequence>
<dbReference type="EMBL" id="BAABME010001082">
    <property type="protein sequence ID" value="GAA0147457.1"/>
    <property type="molecule type" value="Genomic_DNA"/>
</dbReference>
<organism evidence="1 2">
    <name type="scientific">Lithospermum erythrorhizon</name>
    <name type="common">Purple gromwell</name>
    <name type="synonym">Lithospermum officinale var. erythrorhizon</name>
    <dbReference type="NCBI Taxonomy" id="34254"/>
    <lineage>
        <taxon>Eukaryota</taxon>
        <taxon>Viridiplantae</taxon>
        <taxon>Streptophyta</taxon>
        <taxon>Embryophyta</taxon>
        <taxon>Tracheophyta</taxon>
        <taxon>Spermatophyta</taxon>
        <taxon>Magnoliopsida</taxon>
        <taxon>eudicotyledons</taxon>
        <taxon>Gunneridae</taxon>
        <taxon>Pentapetalae</taxon>
        <taxon>asterids</taxon>
        <taxon>lamiids</taxon>
        <taxon>Boraginales</taxon>
        <taxon>Boraginaceae</taxon>
        <taxon>Boraginoideae</taxon>
        <taxon>Lithospermeae</taxon>
        <taxon>Lithospermum</taxon>
    </lineage>
</organism>
<gene>
    <name evidence="1" type="ORF">LIER_07148</name>
</gene>
<dbReference type="AlphaFoldDB" id="A0AAV3P705"/>